<evidence type="ECO:0000313" key="3">
    <source>
        <dbReference type="EMBL" id="WND03489.1"/>
    </source>
</evidence>
<evidence type="ECO:0000259" key="2">
    <source>
        <dbReference type="Pfam" id="PF03795"/>
    </source>
</evidence>
<accession>A0AA52HA12</accession>
<dbReference type="AlphaFoldDB" id="A0AA52HA12"/>
<evidence type="ECO:0000313" key="4">
    <source>
        <dbReference type="Proteomes" id="UP001268683"/>
    </source>
</evidence>
<dbReference type="PANTHER" id="PTHR33606">
    <property type="entry name" value="PROTEIN YCII"/>
    <property type="match status" value="1"/>
</dbReference>
<reference evidence="3" key="1">
    <citation type="submission" date="2023-04" db="EMBL/GenBank/DDBJ databases">
        <title>Complete genome sequence of Temperatibacter marinus.</title>
        <authorList>
            <person name="Rong J.-C."/>
            <person name="Yi M.-L."/>
            <person name="Zhao Q."/>
        </authorList>
    </citation>
    <scope>NUCLEOTIDE SEQUENCE</scope>
    <source>
        <strain evidence="3">NBRC 110045</strain>
    </source>
</reference>
<dbReference type="EMBL" id="CP123872">
    <property type="protein sequence ID" value="WND03489.1"/>
    <property type="molecule type" value="Genomic_DNA"/>
</dbReference>
<dbReference type="InterPro" id="IPR005545">
    <property type="entry name" value="YCII"/>
</dbReference>
<organism evidence="3 4">
    <name type="scientific">Temperatibacter marinus</name>
    <dbReference type="NCBI Taxonomy" id="1456591"/>
    <lineage>
        <taxon>Bacteria</taxon>
        <taxon>Pseudomonadati</taxon>
        <taxon>Pseudomonadota</taxon>
        <taxon>Alphaproteobacteria</taxon>
        <taxon>Kordiimonadales</taxon>
        <taxon>Temperatibacteraceae</taxon>
        <taxon>Temperatibacter</taxon>
    </lineage>
</organism>
<proteinExistence type="inferred from homology"/>
<evidence type="ECO:0000256" key="1">
    <source>
        <dbReference type="ARBA" id="ARBA00007689"/>
    </source>
</evidence>
<dbReference type="Proteomes" id="UP001268683">
    <property type="component" value="Chromosome"/>
</dbReference>
<protein>
    <submittedName>
        <fullName evidence="3">YciI family protein</fullName>
    </submittedName>
</protein>
<dbReference type="InterPro" id="IPR011008">
    <property type="entry name" value="Dimeric_a/b-barrel"/>
</dbReference>
<dbReference type="InterPro" id="IPR051807">
    <property type="entry name" value="Sec-metab_biosynth-assoc"/>
</dbReference>
<keyword evidence="4" id="KW-1185">Reference proteome</keyword>
<dbReference type="Pfam" id="PF03795">
    <property type="entry name" value="YCII"/>
    <property type="match status" value="1"/>
</dbReference>
<feature type="domain" description="YCII-related" evidence="2">
    <location>
        <begin position="9"/>
        <end position="94"/>
    </location>
</feature>
<dbReference type="PANTHER" id="PTHR33606:SF3">
    <property type="entry name" value="PROTEIN YCII"/>
    <property type="match status" value="1"/>
</dbReference>
<dbReference type="KEGG" id="tmk:QGN29_03770"/>
<gene>
    <name evidence="3" type="ORF">QGN29_03770</name>
</gene>
<dbReference type="RefSeq" id="WP_310799342.1">
    <property type="nucleotide sequence ID" value="NZ_CP123872.1"/>
</dbReference>
<name>A0AA52HA12_9PROT</name>
<dbReference type="SUPFAM" id="SSF54909">
    <property type="entry name" value="Dimeric alpha+beta barrel"/>
    <property type="match status" value="1"/>
</dbReference>
<sequence length="109" mass="12128">MPDSKRILFTAALCKDKRGAAVSHQRETLMAEHLAYVEKIVDQILVAGPMFDQDNKTIIGSILIYKTAEKEEAQQLLENDPYYSAGIWETIEFETFRGALGSAVGGISY</sequence>
<comment type="similarity">
    <text evidence="1">Belongs to the YciI family.</text>
</comment>
<dbReference type="Gene3D" id="3.30.70.1060">
    <property type="entry name" value="Dimeric alpha+beta barrel"/>
    <property type="match status" value="1"/>
</dbReference>